<dbReference type="InterPro" id="IPR050592">
    <property type="entry name" value="GDSL_lipolytic_enzyme"/>
</dbReference>
<dbReference type="PANTHER" id="PTHR45642">
    <property type="entry name" value="GDSL ESTERASE/LIPASE EXL3"/>
    <property type="match status" value="1"/>
</dbReference>
<sequence length="670" mass="73675">MGGVPTGRFSNGKVPSDFLVEELGIKELLPAYLDPNLKPEDLLTGVSFASGGSGYDPATAKLEFATPLFNQLQQFQEYKEKLKVIAGEEGTNTILSKSLFVVVASSNDIANTYFNFRIREFQFNLFTYTDLLVGSASSFLQQLYGLGARRIAVFGAPPLGCLPSTRTLAGGGSRKECVEIYNQAAQSFNSKLSAQIDSLNSNIPEAELIYVDIYNPLLDLIQNSNNFGFEVVDRGCCGTGTIEASILCNQLSPHTCTDVYEAARELAGNNEFPAVIFFGDSIVDPGNNNNRLFALAKSNFPPYGRDFIGGVATGRFSNGKIPSDFIVEKLGIKELLPAYLDPNLRPEDLLTGVSFASGGCGYDPLTSELVSAISFEDQLKMFQEYIEKLKEIAGEESTSTILTKGLFGVVGSSNDIANVYFDTHIRQLQYNIFNYTDFLVGSASTFLQKLYGLGARKIAVFGAPPLGCLPASITFAGEIISREKCIEVYNQAAKLFSDKLSAEVDRLNINLADVKLVYIDIYDPLLDLIQNPNKYVEKLGIKELLPPYLDPNLKPEDLLTGVSFASGASGYDSLTSELVKPKNHLPCNTFWYCPKISNTTINAASIHGKNPSDKQQLRLRQHPPVRGIEKYVFETWFEDNRHLISVTRATEVTKRDKGEFGFTVKNSKEK</sequence>
<dbReference type="InterPro" id="IPR035669">
    <property type="entry name" value="SGNH_plant_lipase-like"/>
</dbReference>
<proteinExistence type="inferred from homology"/>
<dbReference type="AlphaFoldDB" id="A0AAD5P5K4"/>
<keyword evidence="3" id="KW-1185">Reference proteome</keyword>
<accession>A0AAD5P5K4</accession>
<dbReference type="CDD" id="cd01837">
    <property type="entry name" value="SGNH_plant_lipase_like"/>
    <property type="match status" value="2"/>
</dbReference>
<reference evidence="2" key="1">
    <citation type="journal article" date="2022" name="Plant J.">
        <title>Strategies of tolerance reflected in two North American maple genomes.</title>
        <authorList>
            <person name="McEvoy S.L."/>
            <person name="Sezen U.U."/>
            <person name="Trouern-Trend A."/>
            <person name="McMahon S.M."/>
            <person name="Schaberg P.G."/>
            <person name="Yang J."/>
            <person name="Wegrzyn J.L."/>
            <person name="Swenson N.G."/>
        </authorList>
    </citation>
    <scope>NUCLEOTIDE SEQUENCE</scope>
    <source>
        <strain evidence="2">91603</strain>
    </source>
</reference>
<organism evidence="2 3">
    <name type="scientific">Acer negundo</name>
    <name type="common">Box elder</name>
    <dbReference type="NCBI Taxonomy" id="4023"/>
    <lineage>
        <taxon>Eukaryota</taxon>
        <taxon>Viridiplantae</taxon>
        <taxon>Streptophyta</taxon>
        <taxon>Embryophyta</taxon>
        <taxon>Tracheophyta</taxon>
        <taxon>Spermatophyta</taxon>
        <taxon>Magnoliopsida</taxon>
        <taxon>eudicotyledons</taxon>
        <taxon>Gunneridae</taxon>
        <taxon>Pentapetalae</taxon>
        <taxon>rosids</taxon>
        <taxon>malvids</taxon>
        <taxon>Sapindales</taxon>
        <taxon>Sapindaceae</taxon>
        <taxon>Hippocastanoideae</taxon>
        <taxon>Acereae</taxon>
        <taxon>Acer</taxon>
    </lineage>
</organism>
<reference evidence="2" key="2">
    <citation type="submission" date="2023-02" db="EMBL/GenBank/DDBJ databases">
        <authorList>
            <person name="Swenson N.G."/>
            <person name="Wegrzyn J.L."/>
            <person name="Mcevoy S.L."/>
        </authorList>
    </citation>
    <scope>NUCLEOTIDE SEQUENCE</scope>
    <source>
        <strain evidence="2">91603</strain>
        <tissue evidence="2">Leaf</tissue>
    </source>
</reference>
<dbReference type="InterPro" id="IPR036514">
    <property type="entry name" value="SGNH_hydro_sf"/>
</dbReference>
<dbReference type="GO" id="GO:0016788">
    <property type="term" value="F:hydrolase activity, acting on ester bonds"/>
    <property type="evidence" value="ECO:0007669"/>
    <property type="project" value="InterPro"/>
</dbReference>
<evidence type="ECO:0000313" key="2">
    <source>
        <dbReference type="EMBL" id="KAI9200461.1"/>
    </source>
</evidence>
<name>A0AAD5P5K4_ACENE</name>
<comment type="caution">
    <text evidence="2">The sequence shown here is derived from an EMBL/GenBank/DDBJ whole genome shotgun (WGS) entry which is preliminary data.</text>
</comment>
<protein>
    <submittedName>
        <fullName evidence="2">Uncharacterized protein</fullName>
    </submittedName>
</protein>
<dbReference type="Pfam" id="PF00657">
    <property type="entry name" value="Lipase_GDSL"/>
    <property type="match status" value="2"/>
</dbReference>
<gene>
    <name evidence="2" type="ORF">LWI28_008329</name>
</gene>
<dbReference type="Gene3D" id="3.40.50.1110">
    <property type="entry name" value="SGNH hydrolase"/>
    <property type="match status" value="2"/>
</dbReference>
<comment type="similarity">
    <text evidence="1">Belongs to the 'GDSL' lipolytic enzyme family.</text>
</comment>
<dbReference type="PANTHER" id="PTHR45642:SF135">
    <property type="entry name" value="GDSL ESTERASE_LIPASE EXL2"/>
    <property type="match status" value="1"/>
</dbReference>
<dbReference type="FunFam" id="3.40.50.1110:FF:000003">
    <property type="entry name" value="GDSL esterase/lipase APG"/>
    <property type="match status" value="2"/>
</dbReference>
<dbReference type="Proteomes" id="UP001064489">
    <property type="component" value="Chromosome 9"/>
</dbReference>
<dbReference type="EMBL" id="JAJSOW010000001">
    <property type="protein sequence ID" value="KAI9200461.1"/>
    <property type="molecule type" value="Genomic_DNA"/>
</dbReference>
<evidence type="ECO:0000256" key="1">
    <source>
        <dbReference type="ARBA" id="ARBA00008668"/>
    </source>
</evidence>
<evidence type="ECO:0000313" key="3">
    <source>
        <dbReference type="Proteomes" id="UP001064489"/>
    </source>
</evidence>
<dbReference type="InterPro" id="IPR001087">
    <property type="entry name" value="GDSL"/>
</dbReference>